<feature type="domain" description="DUF1618" evidence="1">
    <location>
        <begin position="210"/>
        <end position="343"/>
    </location>
</feature>
<evidence type="ECO:0000313" key="3">
    <source>
        <dbReference type="Proteomes" id="UP000095767"/>
    </source>
</evidence>
<reference evidence="2 3" key="1">
    <citation type="submission" date="2016-09" db="EMBL/GenBank/DDBJ databases">
        <title>The draft genome of Dichanthelium oligosanthes: A C3 panicoid grass species.</title>
        <authorList>
            <person name="Studer A.J."/>
            <person name="Schnable J.C."/>
            <person name="Brutnell T.P."/>
        </authorList>
    </citation>
    <scope>NUCLEOTIDE SEQUENCE [LARGE SCALE GENOMIC DNA]</scope>
    <source>
        <strain evidence="3">cv. Kellogg 1175</strain>
        <tissue evidence="2">Leaf</tissue>
    </source>
</reference>
<gene>
    <name evidence="2" type="ORF">BAE44_0025322</name>
</gene>
<accession>A0A1E5ULB4</accession>
<sequence>MFEPFCTREVLGCCSSSTADAKTLAGSRTTTGLPINVSLCLAAPPEGSRVCVQLPVDIVESYTAVLAAHGDSVVVQVKGMKDHKVEWTDHFIYNAGDAAAVTLRPPSLLLLPADGEEEDRPVRCYQGRGGTGLLRRGEDEFVVAEVSLRTAYDKSGKKRDAAELRMLRSGKWCIKRPPISRYNDGEGGEPLASTWQSNMVVPVGDQLLCWVDLSRGLLISNVFDESPGLRYVQLPADPRPVGSYVDFHPSYRNVCVTAGGGAVKFVNIFRRCCCGGEGQTNCKHSRNACTVHTWTLRMDDDMSWVMDGILDATQLWALDSYKGLPRSMLGDPVVSMDDPHAICFVVTDRKMWRIMVDMRSKTIQSVFRYPKEGTWYHVIPSRVSNYFSSKPRSSKPEPAQADLKRKKIKLQTRNTIETLVHPPCKSSFPPMQTMEAASPEAMILAALDEIPGLDRDDVLKAYRILSHDDSGRRFRSLMGLPMNLRKDYVLMDIKATLPVPSPFLRVIECLVCVRPPGKPTVAAHGDSMIVQAGGLKQGRGGWTDQFIYRPGDAAAVVTPRPPSLWLLPASYHITDEQKRPEFRYLDQDGDRTGFLHRVREGQVDDFVVAGLRMATAYVWGRWAKEAELRLLRCGEWSYKKLLVSHCDDGEGWDDNLAFSWRNDMVLPVGDQLLCWVELSEGLLLSNVFDEIPGLHYVPLPVDSTDFIRPLYRNACHRQRRRNQVRRHLPSLLRRRRRSHLLSKFWTRLHRLQLDAEDGRHMAWELDDVLHATELWALDGYKGLPRVELDYPVVSMDDPHAISFVVCEQLHKVDGDRTMWRIMVDMRSKTIRSVFRDPEGGSNWEHLVPSRISNYFNSKPSSSNLDPAQVALLQK</sequence>
<dbReference type="EMBL" id="LWDX02072695">
    <property type="protein sequence ID" value="OEL13659.1"/>
    <property type="molecule type" value="Genomic_DNA"/>
</dbReference>
<protein>
    <recommendedName>
        <fullName evidence="1">DUF1618 domain-containing protein</fullName>
    </recommendedName>
</protein>
<keyword evidence="3" id="KW-1185">Reference proteome</keyword>
<evidence type="ECO:0000259" key="1">
    <source>
        <dbReference type="Pfam" id="PF07762"/>
    </source>
</evidence>
<proteinExistence type="predicted"/>
<evidence type="ECO:0000313" key="2">
    <source>
        <dbReference type="EMBL" id="OEL13659.1"/>
    </source>
</evidence>
<dbReference type="AlphaFoldDB" id="A0A1E5ULB4"/>
<name>A0A1E5ULB4_9POAL</name>
<dbReference type="PANTHER" id="PTHR33074">
    <property type="entry name" value="EXPRESSED PROTEIN-RELATED"/>
    <property type="match status" value="1"/>
</dbReference>
<feature type="domain" description="DUF1618" evidence="1">
    <location>
        <begin position="675"/>
        <end position="801"/>
    </location>
</feature>
<dbReference type="InterPro" id="IPR011676">
    <property type="entry name" value="DUF1618"/>
</dbReference>
<dbReference type="Pfam" id="PF07762">
    <property type="entry name" value="DUF1618"/>
    <property type="match status" value="2"/>
</dbReference>
<dbReference type="Proteomes" id="UP000095767">
    <property type="component" value="Unassembled WGS sequence"/>
</dbReference>
<organism evidence="2 3">
    <name type="scientific">Dichanthelium oligosanthes</name>
    <dbReference type="NCBI Taxonomy" id="888268"/>
    <lineage>
        <taxon>Eukaryota</taxon>
        <taxon>Viridiplantae</taxon>
        <taxon>Streptophyta</taxon>
        <taxon>Embryophyta</taxon>
        <taxon>Tracheophyta</taxon>
        <taxon>Spermatophyta</taxon>
        <taxon>Magnoliopsida</taxon>
        <taxon>Liliopsida</taxon>
        <taxon>Poales</taxon>
        <taxon>Poaceae</taxon>
        <taxon>PACMAD clade</taxon>
        <taxon>Panicoideae</taxon>
        <taxon>Panicodae</taxon>
        <taxon>Paniceae</taxon>
        <taxon>Dichantheliinae</taxon>
        <taxon>Dichanthelium</taxon>
    </lineage>
</organism>
<comment type="caution">
    <text evidence="2">The sequence shown here is derived from an EMBL/GenBank/DDBJ whole genome shotgun (WGS) entry which is preliminary data.</text>
</comment>
<dbReference type="PANTHER" id="PTHR33074:SF124">
    <property type="entry name" value="DUF1618 DOMAIN-CONTAINING PROTEIN"/>
    <property type="match status" value="1"/>
</dbReference>
<dbReference type="OrthoDB" id="693495at2759"/>